<keyword evidence="3 6" id="KW-0812">Transmembrane</keyword>
<reference evidence="7 8" key="1">
    <citation type="submission" date="2021-12" db="EMBL/GenBank/DDBJ databases">
        <title>Genome sequencing of bacteria with rrn-lacking chromosome and rrn-plasmid.</title>
        <authorList>
            <person name="Anda M."/>
            <person name="Iwasaki W."/>
        </authorList>
    </citation>
    <scope>NUCLEOTIDE SEQUENCE [LARGE SCALE GENOMIC DNA]</scope>
    <source>
        <strain evidence="7 8">NBRC 101262</strain>
        <plasmid evidence="7 8">pPP3</plasmid>
    </source>
</reference>
<keyword evidence="4 6" id="KW-1133">Transmembrane helix</keyword>
<accession>A0ABM7VL03</accession>
<keyword evidence="7" id="KW-0614">Plasmid</keyword>
<dbReference type="PIRSF" id="PIRSF005859">
    <property type="entry name" value="PBR"/>
    <property type="match status" value="1"/>
</dbReference>
<proteinExistence type="inferred from homology"/>
<keyword evidence="5 6" id="KW-0472">Membrane</keyword>
<feature type="transmembrane region" description="Helical" evidence="6">
    <location>
        <begin position="44"/>
        <end position="62"/>
    </location>
</feature>
<dbReference type="Gene3D" id="1.20.1260.100">
    <property type="entry name" value="TspO/MBR protein"/>
    <property type="match status" value="1"/>
</dbReference>
<dbReference type="Pfam" id="PF03073">
    <property type="entry name" value="TspO_MBR"/>
    <property type="match status" value="1"/>
</dbReference>
<feature type="transmembrane region" description="Helical" evidence="6">
    <location>
        <begin position="98"/>
        <end position="119"/>
    </location>
</feature>
<protein>
    <recommendedName>
        <fullName evidence="9">Tryptophan-rich sensory protein</fullName>
    </recommendedName>
</protein>
<comment type="similarity">
    <text evidence="2">Belongs to the TspO/BZRP family.</text>
</comment>
<evidence type="ECO:0000256" key="1">
    <source>
        <dbReference type="ARBA" id="ARBA00004141"/>
    </source>
</evidence>
<evidence type="ECO:0000256" key="3">
    <source>
        <dbReference type="ARBA" id="ARBA00022692"/>
    </source>
</evidence>
<dbReference type="PANTHER" id="PTHR10057">
    <property type="entry name" value="PERIPHERAL-TYPE BENZODIAZEPINE RECEPTOR"/>
    <property type="match status" value="1"/>
</dbReference>
<dbReference type="PANTHER" id="PTHR10057:SF0">
    <property type="entry name" value="TRANSLOCATOR PROTEIN"/>
    <property type="match status" value="1"/>
</dbReference>
<dbReference type="InterPro" id="IPR038330">
    <property type="entry name" value="TspO/MBR-related_sf"/>
</dbReference>
<dbReference type="EMBL" id="AP025295">
    <property type="protein sequence ID" value="BDD01679.1"/>
    <property type="molecule type" value="Genomic_DNA"/>
</dbReference>
<geneLocation type="plasmid" evidence="7 8">
    <name>pPP3</name>
</geneLocation>
<dbReference type="InterPro" id="IPR004307">
    <property type="entry name" value="TspO_MBR"/>
</dbReference>
<evidence type="ECO:0008006" key="9">
    <source>
        <dbReference type="Google" id="ProtNLM"/>
    </source>
</evidence>
<keyword evidence="8" id="KW-1185">Reference proteome</keyword>
<evidence type="ECO:0000256" key="4">
    <source>
        <dbReference type="ARBA" id="ARBA00022989"/>
    </source>
</evidence>
<evidence type="ECO:0000313" key="8">
    <source>
        <dbReference type="Proteomes" id="UP001354989"/>
    </source>
</evidence>
<evidence type="ECO:0000256" key="5">
    <source>
        <dbReference type="ARBA" id="ARBA00023136"/>
    </source>
</evidence>
<comment type="subcellular location">
    <subcellularLocation>
        <location evidence="1">Membrane</location>
        <topology evidence="1">Multi-pass membrane protein</topology>
    </subcellularLocation>
</comment>
<feature type="transmembrane region" description="Helical" evidence="6">
    <location>
        <begin position="74"/>
        <end position="92"/>
    </location>
</feature>
<feature type="transmembrane region" description="Helical" evidence="6">
    <location>
        <begin position="5"/>
        <end position="24"/>
    </location>
</feature>
<evidence type="ECO:0000256" key="2">
    <source>
        <dbReference type="ARBA" id="ARBA00007524"/>
    </source>
</evidence>
<dbReference type="Proteomes" id="UP001354989">
    <property type="component" value="Plasmid pPP3"/>
</dbReference>
<evidence type="ECO:0000256" key="6">
    <source>
        <dbReference type="SAM" id="Phobius"/>
    </source>
</evidence>
<name>A0ABM7VL03_9BACT</name>
<sequence>MWVRIIFFLIINFMALGIGGQFTAAGVASDWYARLPKAPWTPPSWMFGVAWSTIMVLLAIFMSRAMAHPTMRTAFIILFTVQWILNVAWNPLFFEFHWLGFALLDIVLLSVTVGVMLWLAANTMGAVALLILPYFIWLLIACSLNAYSLMQVMEKQT</sequence>
<dbReference type="CDD" id="cd15904">
    <property type="entry name" value="TSPO_MBR"/>
    <property type="match status" value="1"/>
</dbReference>
<organism evidence="7 8">
    <name type="scientific">Persicobacter psychrovividus</name>
    <dbReference type="NCBI Taxonomy" id="387638"/>
    <lineage>
        <taxon>Bacteria</taxon>
        <taxon>Pseudomonadati</taxon>
        <taxon>Bacteroidota</taxon>
        <taxon>Cytophagia</taxon>
        <taxon>Cytophagales</taxon>
        <taxon>Persicobacteraceae</taxon>
        <taxon>Persicobacter</taxon>
    </lineage>
</organism>
<dbReference type="RefSeq" id="WP_332921816.1">
    <property type="nucleotide sequence ID" value="NZ_AP025295.1"/>
</dbReference>
<feature type="transmembrane region" description="Helical" evidence="6">
    <location>
        <begin position="126"/>
        <end position="147"/>
    </location>
</feature>
<gene>
    <name evidence="7" type="ORF">PEPS_39590</name>
</gene>
<evidence type="ECO:0000313" key="7">
    <source>
        <dbReference type="EMBL" id="BDD01679.1"/>
    </source>
</evidence>